<dbReference type="Pfam" id="PF07837">
    <property type="entry name" value="FTCD_N"/>
    <property type="match status" value="1"/>
</dbReference>
<dbReference type="GO" id="GO:0005542">
    <property type="term" value="F:folic acid binding"/>
    <property type="evidence" value="ECO:0007669"/>
    <property type="project" value="InterPro"/>
</dbReference>
<evidence type="ECO:0000256" key="2">
    <source>
        <dbReference type="ARBA" id="ARBA00022679"/>
    </source>
</evidence>
<accession>A0A5F8GKH8</accession>
<organism evidence="6 7">
    <name type="scientific">Monodelphis domestica</name>
    <name type="common">Gray short-tailed opossum</name>
    <dbReference type="NCBI Taxonomy" id="13616"/>
    <lineage>
        <taxon>Eukaryota</taxon>
        <taxon>Metazoa</taxon>
        <taxon>Chordata</taxon>
        <taxon>Craniata</taxon>
        <taxon>Vertebrata</taxon>
        <taxon>Euteleostomi</taxon>
        <taxon>Mammalia</taxon>
        <taxon>Metatheria</taxon>
        <taxon>Didelphimorphia</taxon>
        <taxon>Didelphidae</taxon>
        <taxon>Monodelphis</taxon>
    </lineage>
</organism>
<evidence type="ECO:0000259" key="4">
    <source>
        <dbReference type="SMART" id="SM01221"/>
    </source>
</evidence>
<keyword evidence="2" id="KW-0808">Transferase</keyword>
<evidence type="ECO:0000259" key="5">
    <source>
        <dbReference type="SMART" id="SM01222"/>
    </source>
</evidence>
<dbReference type="GO" id="GO:0030409">
    <property type="term" value="F:glutamate formimidoyltransferase activity"/>
    <property type="evidence" value="ECO:0007669"/>
    <property type="project" value="UniProtKB-EC"/>
</dbReference>
<dbReference type="SUPFAM" id="SSF55116">
    <property type="entry name" value="Formiminotransferase domain of formiminotransferase-cyclodeaminase"/>
    <property type="match status" value="2"/>
</dbReference>
<dbReference type="Proteomes" id="UP000002280">
    <property type="component" value="Chromosome 2"/>
</dbReference>
<dbReference type="GeneTree" id="ENSGT00390000005581"/>
<dbReference type="Ensembl" id="ENSMODT00000074854.1">
    <property type="protein sequence ID" value="ENSMODP00000048158.1"/>
    <property type="gene ID" value="ENSMODG00000037655.1"/>
</dbReference>
<dbReference type="Gene3D" id="3.30.990.10">
    <property type="entry name" value="Formiminotransferase, N-terminal subdomain"/>
    <property type="match status" value="1"/>
</dbReference>
<feature type="domain" description="Formiminotransferase C-terminal subdomain" evidence="4">
    <location>
        <begin position="173"/>
        <end position="287"/>
    </location>
</feature>
<dbReference type="Gene3D" id="3.30.70.670">
    <property type="entry name" value="Formiminotransferase, C-terminal subdomain"/>
    <property type="match status" value="1"/>
</dbReference>
<reference evidence="6" key="3">
    <citation type="submission" date="2025-09" db="UniProtKB">
        <authorList>
            <consortium name="Ensembl"/>
        </authorList>
    </citation>
    <scope>IDENTIFICATION</scope>
</reference>
<evidence type="ECO:0000313" key="6">
    <source>
        <dbReference type="Ensembl" id="ENSMODP00000048158.1"/>
    </source>
</evidence>
<dbReference type="PANTHER" id="PTHR12234">
    <property type="entry name" value="FORMIMINOTRANSFERASE-CYCLODEAMINASE"/>
    <property type="match status" value="1"/>
</dbReference>
<dbReference type="Pfam" id="PF02971">
    <property type="entry name" value="FTCD"/>
    <property type="match status" value="1"/>
</dbReference>
<dbReference type="STRING" id="13616.ENSMODP00000048158"/>
<dbReference type="InterPro" id="IPR051623">
    <property type="entry name" value="FTCD"/>
</dbReference>
<dbReference type="InterPro" id="IPR013802">
    <property type="entry name" value="Formiminotransferase_C"/>
</dbReference>
<dbReference type="Bgee" id="ENSMODG00000037655">
    <property type="expression patterns" value="Expressed in liver and 2 other cell types or tissues"/>
</dbReference>
<dbReference type="InterPro" id="IPR037064">
    <property type="entry name" value="Formiminotransferase_N_sf"/>
</dbReference>
<dbReference type="InterPro" id="IPR012886">
    <property type="entry name" value="Formiminotransferase_N"/>
</dbReference>
<feature type="region of interest" description="Disordered" evidence="3">
    <location>
        <begin position="479"/>
        <end position="527"/>
    </location>
</feature>
<feature type="domain" description="Formiminotransferase N-terminal subdomain" evidence="5">
    <location>
        <begin position="3"/>
        <end position="155"/>
    </location>
</feature>
<dbReference type="EC" id="2.1.2.5" evidence="1"/>
<dbReference type="AlphaFoldDB" id="A0A5F8GKH8"/>
<dbReference type="PANTHER" id="PTHR12234:SF0">
    <property type="entry name" value="FORMIMIDOYLTRANSFERASE-CYCLODEAMINASE"/>
    <property type="match status" value="1"/>
</dbReference>
<proteinExistence type="predicted"/>
<dbReference type="InterPro" id="IPR022384">
    <property type="entry name" value="FormiminoTrfase_cat_dom_sf"/>
</dbReference>
<name>A0A5F8GKH8_MONDO</name>
<reference evidence="6" key="2">
    <citation type="submission" date="2025-08" db="UniProtKB">
        <authorList>
            <consortium name="Ensembl"/>
        </authorList>
    </citation>
    <scope>IDENTIFICATION</scope>
</reference>
<dbReference type="InParanoid" id="A0A5F8GKH8"/>
<evidence type="ECO:0000313" key="7">
    <source>
        <dbReference type="Proteomes" id="UP000002280"/>
    </source>
</evidence>
<sequence>MSRLVECVPNFSEGNDREAIDAIGRAISQTAGCALLDVDAGPSTNRTVYTFVGPPDAVVEGALAAARVAFQLLDMSKHRGEHPRMGALDVCPKIPVRDVTMDEARAQVSPPNFFSDVYIYGEGPAWQRTTILSGQWRIWCPFHLLWGPLWSGSRLSAFCPCQGASCKWLGVRPLIGGLEKEAADPRVRPGRLRKVQGIGWYLEEKNLAQVSTNLLDFEITALHTVYEETCKDAQELNLPVVGSQLVGLVPLKALLDAADFYCQKEKLFILEEEHKIRLVGRALSSRVGWGGGVTPSFTGRRTQKLLAVEAQSLGGGRAVETSLRGAFPRRGSSARSPPLGTGSKVAAMFWGCQNTLSPHTKLGIHSDPQIVFCPMIPSWPGTSAVGLTSPGKAFPCIPAKRRRSVRGLAQGHTARKGLGWMGTRVSPPKPGTFSTAMVACSSEKQRSGWLSGDARVPSGWPGLLPPGARAGILAGPSTRRPGGGHCLSQTDMARPEGSWGEQRERPGDTWPAPRQEDVARTLSPGLS</sequence>
<evidence type="ECO:0000256" key="3">
    <source>
        <dbReference type="SAM" id="MobiDB-lite"/>
    </source>
</evidence>
<reference evidence="6 7" key="1">
    <citation type="journal article" date="2007" name="Nature">
        <title>Genome of the marsupial Monodelphis domestica reveals innovation in non-coding sequences.</title>
        <authorList>
            <person name="Mikkelsen T.S."/>
            <person name="Wakefield M.J."/>
            <person name="Aken B."/>
            <person name="Amemiya C.T."/>
            <person name="Chang J.L."/>
            <person name="Duke S."/>
            <person name="Garber M."/>
            <person name="Gentles A.J."/>
            <person name="Goodstadt L."/>
            <person name="Heger A."/>
            <person name="Jurka J."/>
            <person name="Kamal M."/>
            <person name="Mauceli E."/>
            <person name="Searle S.M."/>
            <person name="Sharpe T."/>
            <person name="Baker M.L."/>
            <person name="Batzer M.A."/>
            <person name="Benos P.V."/>
            <person name="Belov K."/>
            <person name="Clamp M."/>
            <person name="Cook A."/>
            <person name="Cuff J."/>
            <person name="Das R."/>
            <person name="Davidow L."/>
            <person name="Deakin J.E."/>
            <person name="Fazzari M.J."/>
            <person name="Glass J.L."/>
            <person name="Grabherr M."/>
            <person name="Greally J.M."/>
            <person name="Gu W."/>
            <person name="Hore T.A."/>
            <person name="Huttley G.A."/>
            <person name="Kleber M."/>
            <person name="Jirtle R.L."/>
            <person name="Koina E."/>
            <person name="Lee J.T."/>
            <person name="Mahony S."/>
            <person name="Marra M.A."/>
            <person name="Miller R.D."/>
            <person name="Nicholls R.D."/>
            <person name="Oda M."/>
            <person name="Papenfuss A.T."/>
            <person name="Parra Z.E."/>
            <person name="Pollock D.D."/>
            <person name="Ray D.A."/>
            <person name="Schein J.E."/>
            <person name="Speed T.P."/>
            <person name="Thompson K."/>
            <person name="VandeBerg J.L."/>
            <person name="Wade C.M."/>
            <person name="Walker J.A."/>
            <person name="Waters P.D."/>
            <person name="Webber C."/>
            <person name="Weidman J.R."/>
            <person name="Xie X."/>
            <person name="Zody M.C."/>
            <person name="Baldwin J."/>
            <person name="Abdouelleil A."/>
            <person name="Abdulkadir J."/>
            <person name="Abebe A."/>
            <person name="Abera B."/>
            <person name="Abreu J."/>
            <person name="Acer S.C."/>
            <person name="Aftuck L."/>
            <person name="Alexander A."/>
            <person name="An P."/>
            <person name="Anderson E."/>
            <person name="Anderson S."/>
            <person name="Arachi H."/>
            <person name="Azer M."/>
            <person name="Bachantsang P."/>
            <person name="Barry A."/>
            <person name="Bayul T."/>
            <person name="Berlin A."/>
            <person name="Bessette D."/>
            <person name="Bloom T."/>
            <person name="Bloom T."/>
            <person name="Boguslavskiy L."/>
            <person name="Bonnet C."/>
            <person name="Boukhgalter B."/>
            <person name="Bourzgui I."/>
            <person name="Brown A."/>
            <person name="Cahill P."/>
            <person name="Channer S."/>
            <person name="Cheshatsang Y."/>
            <person name="Chuda L."/>
            <person name="Citroen M."/>
            <person name="Collymore A."/>
            <person name="Cooke P."/>
            <person name="Costello M."/>
            <person name="D'Aco K."/>
            <person name="Daza R."/>
            <person name="De Haan G."/>
            <person name="DeGray S."/>
            <person name="DeMaso C."/>
            <person name="Dhargay N."/>
            <person name="Dooley K."/>
            <person name="Dooley E."/>
            <person name="Doricent M."/>
            <person name="Dorje P."/>
            <person name="Dorjee K."/>
            <person name="Dupes A."/>
            <person name="Elong R."/>
            <person name="Falk J."/>
            <person name="Farina A."/>
            <person name="Faro S."/>
            <person name="Ferguson D."/>
            <person name="Fisher S."/>
            <person name="Foley C.D."/>
            <person name="Franke A."/>
            <person name="Friedrich D."/>
            <person name="Gadbois L."/>
            <person name="Gearin G."/>
            <person name="Gearin C.R."/>
            <person name="Giannoukos G."/>
            <person name="Goode T."/>
            <person name="Graham J."/>
            <person name="Grandbois E."/>
            <person name="Grewal S."/>
            <person name="Gyaltsen K."/>
            <person name="Hafez N."/>
            <person name="Hagos B."/>
            <person name="Hall J."/>
            <person name="Henson C."/>
            <person name="Hollinger A."/>
            <person name="Honan T."/>
            <person name="Huard M.D."/>
            <person name="Hughes L."/>
            <person name="Hurhula B."/>
            <person name="Husby M.E."/>
            <person name="Kamat A."/>
            <person name="Kanga B."/>
            <person name="Kashin S."/>
            <person name="Khazanovich D."/>
            <person name="Kisner P."/>
            <person name="Lance K."/>
            <person name="Lara M."/>
            <person name="Lee W."/>
            <person name="Lennon N."/>
            <person name="Letendre F."/>
            <person name="LeVine R."/>
            <person name="Lipovsky A."/>
            <person name="Liu X."/>
            <person name="Liu J."/>
            <person name="Liu S."/>
            <person name="Lokyitsang T."/>
            <person name="Lokyitsang Y."/>
            <person name="Lubonja R."/>
            <person name="Lui A."/>
            <person name="MacDonald P."/>
            <person name="Magnisalis V."/>
            <person name="Maru K."/>
            <person name="Matthews C."/>
            <person name="McCusker W."/>
            <person name="McDonough S."/>
            <person name="Mehta T."/>
            <person name="Meldrim J."/>
            <person name="Meneus L."/>
            <person name="Mihai O."/>
            <person name="Mihalev A."/>
            <person name="Mihova T."/>
            <person name="Mittelman R."/>
            <person name="Mlenga V."/>
            <person name="Montmayeur A."/>
            <person name="Mulrain L."/>
            <person name="Navidi A."/>
            <person name="Naylor J."/>
            <person name="Negash T."/>
            <person name="Nguyen T."/>
            <person name="Nguyen N."/>
            <person name="Nicol R."/>
            <person name="Norbu C."/>
            <person name="Norbu N."/>
            <person name="Novod N."/>
            <person name="O'Neill B."/>
            <person name="Osman S."/>
            <person name="Markiewicz E."/>
            <person name="Oyono O.L."/>
            <person name="Patti C."/>
            <person name="Phunkhang P."/>
            <person name="Pierre F."/>
            <person name="Priest M."/>
            <person name="Raghuraman S."/>
            <person name="Rege F."/>
            <person name="Reyes R."/>
            <person name="Rise C."/>
            <person name="Rogov P."/>
            <person name="Ross K."/>
            <person name="Ryan E."/>
            <person name="Settipalli S."/>
            <person name="Shea T."/>
            <person name="Sherpa N."/>
            <person name="Shi L."/>
            <person name="Shih D."/>
            <person name="Sparrow T."/>
            <person name="Spaulding J."/>
            <person name="Stalker J."/>
            <person name="Stange-Thomann N."/>
            <person name="Stavropoulos S."/>
            <person name="Stone C."/>
            <person name="Strader C."/>
            <person name="Tesfaye S."/>
            <person name="Thomson T."/>
            <person name="Thoulutsang Y."/>
            <person name="Thoulutsang D."/>
            <person name="Topham K."/>
            <person name="Topping I."/>
            <person name="Tsamla T."/>
            <person name="Vassiliev H."/>
            <person name="Vo A."/>
            <person name="Wangchuk T."/>
            <person name="Wangdi T."/>
            <person name="Weiand M."/>
            <person name="Wilkinson J."/>
            <person name="Wilson A."/>
            <person name="Yadav S."/>
            <person name="Young G."/>
            <person name="Yu Q."/>
            <person name="Zembek L."/>
            <person name="Zhong D."/>
            <person name="Zimmer A."/>
            <person name="Zwirko Z."/>
            <person name="Jaffe D.B."/>
            <person name="Alvarez P."/>
            <person name="Brockman W."/>
            <person name="Butler J."/>
            <person name="Chin C."/>
            <person name="Gnerre S."/>
            <person name="MacCallum I."/>
            <person name="Graves J.A."/>
            <person name="Ponting C.P."/>
            <person name="Breen M."/>
            <person name="Samollow P.B."/>
            <person name="Lander E.S."/>
            <person name="Lindblad-Toh K."/>
        </authorList>
    </citation>
    <scope>NUCLEOTIDE SEQUENCE [LARGE SCALE GENOMIC DNA]</scope>
</reference>
<dbReference type="FunCoup" id="A0A5F8GKH8">
    <property type="interactions" value="217"/>
</dbReference>
<evidence type="ECO:0000256" key="1">
    <source>
        <dbReference type="ARBA" id="ARBA00012252"/>
    </source>
</evidence>
<keyword evidence="7" id="KW-1185">Reference proteome</keyword>
<dbReference type="SMART" id="SM01221">
    <property type="entry name" value="FTCD"/>
    <property type="match status" value="1"/>
</dbReference>
<dbReference type="InterPro" id="IPR037070">
    <property type="entry name" value="Formiminotransferase_C_sf"/>
</dbReference>
<protein>
    <recommendedName>
        <fullName evidence="1">glutamate formimidoyltransferase</fullName>
        <ecNumber evidence="1">2.1.2.5</ecNumber>
    </recommendedName>
</protein>
<dbReference type="SMART" id="SM01222">
    <property type="entry name" value="FTCD_N"/>
    <property type="match status" value="1"/>
</dbReference>